<dbReference type="Pfam" id="PF19505">
    <property type="entry name" value="DUF6039"/>
    <property type="match status" value="1"/>
</dbReference>
<organism evidence="1 2">
    <name type="scientific">Saccharothrix longispora</name>
    <dbReference type="NCBI Taxonomy" id="33920"/>
    <lineage>
        <taxon>Bacteria</taxon>
        <taxon>Bacillati</taxon>
        <taxon>Actinomycetota</taxon>
        <taxon>Actinomycetes</taxon>
        <taxon>Pseudonocardiales</taxon>
        <taxon>Pseudonocardiaceae</taxon>
        <taxon>Saccharothrix</taxon>
    </lineage>
</organism>
<keyword evidence="2" id="KW-1185">Reference proteome</keyword>
<protein>
    <submittedName>
        <fullName evidence="1">Uncharacterized protein</fullName>
    </submittedName>
</protein>
<comment type="caution">
    <text evidence="1">The sequence shown here is derived from an EMBL/GenBank/DDBJ whole genome shotgun (WGS) entry which is preliminary data.</text>
</comment>
<dbReference type="RefSeq" id="WP_310307713.1">
    <property type="nucleotide sequence ID" value="NZ_BAAAXB010000001.1"/>
</dbReference>
<reference evidence="1 2" key="1">
    <citation type="submission" date="2023-07" db="EMBL/GenBank/DDBJ databases">
        <title>Sequencing the genomes of 1000 actinobacteria strains.</title>
        <authorList>
            <person name="Klenk H.-P."/>
        </authorList>
    </citation>
    <scope>NUCLEOTIDE SEQUENCE [LARGE SCALE GENOMIC DNA]</scope>
    <source>
        <strain evidence="1 2">DSM 43749</strain>
    </source>
</reference>
<gene>
    <name evidence="1" type="ORF">J2S66_003077</name>
</gene>
<sequence length="293" mass="33219">MTAWTFVPPAQEQTPDPVDELLHTGNSGLIIHRVGQVNYRFRRQARSFARDLQDGTNKALHPYATTLVYEELFGVQDRLHWLIHMKAPNDYGRLLEMVDHDAEYQEIAEADRLGEDGGGNWERMFAEGSFREHIIVPQHGLTHADDHDVEGLFAAPAQFQTDQSPDVMLHSGNAGVVLHRTGQVRYALRKQGRKFAFEWGAHLNRELAGRCTVFLYEEQWGTQDRIHWMIHLRTLDDYRAVLEQETGNDELRALLAKQRVPDHAGGGDWGALFLDGSLHDTVLIPHYPGAAGS</sequence>
<accession>A0ABU1PVM4</accession>
<evidence type="ECO:0000313" key="1">
    <source>
        <dbReference type="EMBL" id="MDR6594693.1"/>
    </source>
</evidence>
<proteinExistence type="predicted"/>
<dbReference type="InterPro" id="IPR046102">
    <property type="entry name" value="DUF6039"/>
</dbReference>
<evidence type="ECO:0000313" key="2">
    <source>
        <dbReference type="Proteomes" id="UP001268819"/>
    </source>
</evidence>
<dbReference type="EMBL" id="JAVDSG010000001">
    <property type="protein sequence ID" value="MDR6594693.1"/>
    <property type="molecule type" value="Genomic_DNA"/>
</dbReference>
<name>A0ABU1PVM4_9PSEU</name>
<dbReference type="Proteomes" id="UP001268819">
    <property type="component" value="Unassembled WGS sequence"/>
</dbReference>